<feature type="compositionally biased region" description="Low complexity" evidence="1">
    <location>
        <begin position="122"/>
        <end position="143"/>
    </location>
</feature>
<keyword evidence="2" id="KW-0812">Transmembrane</keyword>
<evidence type="ECO:0000313" key="4">
    <source>
        <dbReference type="Proteomes" id="UP001589703"/>
    </source>
</evidence>
<feature type="compositionally biased region" description="Low complexity" evidence="1">
    <location>
        <begin position="34"/>
        <end position="61"/>
    </location>
</feature>
<dbReference type="Proteomes" id="UP001589703">
    <property type="component" value="Unassembled WGS sequence"/>
</dbReference>
<feature type="compositionally biased region" description="Pro residues" evidence="1">
    <location>
        <begin position="9"/>
        <end position="27"/>
    </location>
</feature>
<keyword evidence="4" id="KW-1185">Reference proteome</keyword>
<gene>
    <name evidence="3" type="ORF">ACFFRO_13020</name>
</gene>
<comment type="caution">
    <text evidence="3">The sequence shown here is derived from an EMBL/GenBank/DDBJ whole genome shotgun (WGS) entry which is preliminary data.</text>
</comment>
<evidence type="ECO:0000256" key="1">
    <source>
        <dbReference type="SAM" id="MobiDB-lite"/>
    </source>
</evidence>
<dbReference type="RefSeq" id="WP_383225501.1">
    <property type="nucleotide sequence ID" value="NZ_JBHMAR010000012.1"/>
</dbReference>
<keyword evidence="2" id="KW-1133">Transmembrane helix</keyword>
<dbReference type="EMBL" id="JBHMAR010000012">
    <property type="protein sequence ID" value="MFB9736044.1"/>
    <property type="molecule type" value="Genomic_DNA"/>
</dbReference>
<feature type="compositionally biased region" description="Low complexity" evidence="1">
    <location>
        <begin position="206"/>
        <end position="219"/>
    </location>
</feature>
<feature type="region of interest" description="Disordered" evidence="1">
    <location>
        <begin position="1"/>
        <end position="342"/>
    </location>
</feature>
<organism evidence="3 4">
    <name type="scientific">Streptomyces thermocoprophilus</name>
    <dbReference type="NCBI Taxonomy" id="78356"/>
    <lineage>
        <taxon>Bacteria</taxon>
        <taxon>Bacillati</taxon>
        <taxon>Actinomycetota</taxon>
        <taxon>Actinomycetes</taxon>
        <taxon>Kitasatosporales</taxon>
        <taxon>Streptomycetaceae</taxon>
        <taxon>Streptomyces</taxon>
    </lineage>
</organism>
<feature type="compositionally biased region" description="Pro residues" evidence="1">
    <location>
        <begin position="292"/>
        <end position="308"/>
    </location>
</feature>
<feature type="compositionally biased region" description="Low complexity" evidence="1">
    <location>
        <begin position="227"/>
        <end position="238"/>
    </location>
</feature>
<proteinExistence type="predicted"/>
<feature type="compositionally biased region" description="Pro residues" evidence="1">
    <location>
        <begin position="82"/>
        <end position="102"/>
    </location>
</feature>
<reference evidence="3 4" key="1">
    <citation type="submission" date="2024-09" db="EMBL/GenBank/DDBJ databases">
        <authorList>
            <person name="Sun Q."/>
            <person name="Mori K."/>
        </authorList>
    </citation>
    <scope>NUCLEOTIDE SEQUENCE [LARGE SCALE GENOMIC DNA]</scope>
    <source>
        <strain evidence="3 4">JCM 10918</strain>
    </source>
</reference>
<sequence>MSTEARRAPIPPRPNTPPTAPPVPAPRPGDHRTPAPGDRPAPGGADAAPQGAQGRSAASAGTDVPAQGTPGPDAFAAAGPAPQSPPPPPASARFPDTPPPRPGSEQRQPTGDAAPRQDRRPAAPSRPAQAAGSGYGQVSSGGVRDVRSADAGATRQAQGGTPAPSPERETAGYGRTPRGDLRERRPGDGAIPRPAPGDERPTPTDASAYRQTPAPAAARPAREDRAPAAQRPAGRPAASGVPAEAPSETTTRLRPVPADPHPAAARPEARHHATARTGAASSAPAHRDAPSAPAPAAPWSPLPHPTAPDPALSWTAAEGPGSRPHVSFAEPERFDASDHRTRRRRRGAAAAVCLVLGLGLIGGAVTGSFLTGGSGDAADADAFEAAGELWHNVPVDRLFPPTVQGQGAGPGAADRTWTRIAVAPDSGCNGAFDPLLATTLAPVGCERLLRATYTDATQSYVTTVGLLFTEADADAMRTLRSRFEREKLADRADLMPRPYAAKGTAAAGFGDAQRASWSVSVLTDAPVVVYAVSGWADGRRVDTPQPAKEAAEPGATTAPAQAGLGNEAQGLADRIERGLRATVNKPTEQPS</sequence>
<feature type="compositionally biased region" description="Low complexity" evidence="1">
    <location>
        <begin position="69"/>
        <end position="81"/>
    </location>
</feature>
<accession>A0ABV5VDZ8</accession>
<feature type="compositionally biased region" description="Basic and acidic residues" evidence="1">
    <location>
        <begin position="330"/>
        <end position="339"/>
    </location>
</feature>
<evidence type="ECO:0000313" key="3">
    <source>
        <dbReference type="EMBL" id="MFB9736044.1"/>
    </source>
</evidence>
<keyword evidence="2" id="KW-0472">Membrane</keyword>
<feature type="compositionally biased region" description="Low complexity" evidence="1">
    <location>
        <begin position="275"/>
        <end position="284"/>
    </location>
</feature>
<feature type="transmembrane region" description="Helical" evidence="2">
    <location>
        <begin position="348"/>
        <end position="370"/>
    </location>
</feature>
<evidence type="ECO:0000256" key="2">
    <source>
        <dbReference type="SAM" id="Phobius"/>
    </source>
</evidence>
<feature type="region of interest" description="Disordered" evidence="1">
    <location>
        <begin position="539"/>
        <end position="573"/>
    </location>
</feature>
<protein>
    <submittedName>
        <fullName evidence="3">Uncharacterized protein</fullName>
    </submittedName>
</protein>
<feature type="compositionally biased region" description="Low complexity" evidence="1">
    <location>
        <begin position="552"/>
        <end position="563"/>
    </location>
</feature>
<feature type="compositionally biased region" description="Basic and acidic residues" evidence="1">
    <location>
        <begin position="177"/>
        <end position="187"/>
    </location>
</feature>
<name>A0ABV5VDZ8_9ACTN</name>